<dbReference type="EMBL" id="CP081135">
    <property type="protein sequence ID" value="UEL46243.1"/>
    <property type="molecule type" value="Genomic_DNA"/>
</dbReference>
<keyword evidence="11 12" id="KW-0511">Multifunctional enzyme</keyword>
<keyword evidence="6 12" id="KW-0378">Hydrolase</keyword>
<gene>
    <name evidence="12" type="primary">folD</name>
    <name evidence="15" type="ORF">JW646_11315</name>
</gene>
<dbReference type="CDD" id="cd01080">
    <property type="entry name" value="NAD_bind_m-THF_DH_Cyclohyd"/>
    <property type="match status" value="1"/>
</dbReference>
<dbReference type="PRINTS" id="PR00085">
    <property type="entry name" value="THFDHDRGNASE"/>
</dbReference>
<feature type="binding site" evidence="12">
    <location>
        <position position="226"/>
    </location>
    <ligand>
        <name>NADP(+)</name>
        <dbReference type="ChEBI" id="CHEBI:58349"/>
    </ligand>
</feature>
<comment type="catalytic activity">
    <reaction evidence="12">
        <text>(6R)-5,10-methylene-5,6,7,8-tetrahydrofolate + NADP(+) = (6R)-5,10-methenyltetrahydrofolate + NADPH</text>
        <dbReference type="Rhea" id="RHEA:22812"/>
        <dbReference type="ChEBI" id="CHEBI:15636"/>
        <dbReference type="ChEBI" id="CHEBI:57455"/>
        <dbReference type="ChEBI" id="CHEBI:57783"/>
        <dbReference type="ChEBI" id="CHEBI:58349"/>
        <dbReference type="EC" id="1.5.1.5"/>
    </reaction>
</comment>
<dbReference type="InterPro" id="IPR046346">
    <property type="entry name" value="Aminoacid_DH-like_N_sf"/>
</dbReference>
<dbReference type="GO" id="GO:0035999">
    <property type="term" value="P:tetrahydrofolate interconversion"/>
    <property type="evidence" value="ECO:0007669"/>
    <property type="project" value="UniProtKB-UniRule"/>
</dbReference>
<organism evidence="15 16">
    <name type="scientific">Terrisporobacter hibernicus</name>
    <dbReference type="NCBI Taxonomy" id="2813371"/>
    <lineage>
        <taxon>Bacteria</taxon>
        <taxon>Bacillati</taxon>
        <taxon>Bacillota</taxon>
        <taxon>Clostridia</taxon>
        <taxon>Peptostreptococcales</taxon>
        <taxon>Peptostreptococcaceae</taxon>
        <taxon>Terrisporobacter</taxon>
    </lineage>
</organism>
<dbReference type="InterPro" id="IPR020630">
    <property type="entry name" value="THF_DH/CycHdrlase_cat_dom"/>
</dbReference>
<dbReference type="GO" id="GO:0004477">
    <property type="term" value="F:methenyltetrahydrofolate cyclohydrolase activity"/>
    <property type="evidence" value="ECO:0007669"/>
    <property type="project" value="UniProtKB-UniRule"/>
</dbReference>
<evidence type="ECO:0000259" key="14">
    <source>
        <dbReference type="Pfam" id="PF02882"/>
    </source>
</evidence>
<feature type="binding site" evidence="12">
    <location>
        <begin position="160"/>
        <end position="162"/>
    </location>
    <ligand>
        <name>NADP(+)</name>
        <dbReference type="ChEBI" id="CHEBI:58349"/>
    </ligand>
</feature>
<feature type="domain" description="Tetrahydrofolate dehydrogenase/cyclohydrolase catalytic" evidence="13">
    <location>
        <begin position="4"/>
        <end position="115"/>
    </location>
</feature>
<dbReference type="Gene3D" id="3.40.50.720">
    <property type="entry name" value="NAD(P)-binding Rossmann-like Domain"/>
    <property type="match status" value="1"/>
</dbReference>
<evidence type="ECO:0000256" key="6">
    <source>
        <dbReference type="ARBA" id="ARBA00022801"/>
    </source>
</evidence>
<keyword evidence="16" id="KW-1185">Reference proteome</keyword>
<evidence type="ECO:0000256" key="11">
    <source>
        <dbReference type="ARBA" id="ARBA00023268"/>
    </source>
</evidence>
<comment type="catalytic activity">
    <reaction evidence="12">
        <text>(6R)-5,10-methenyltetrahydrofolate + H2O = (6R)-10-formyltetrahydrofolate + H(+)</text>
        <dbReference type="Rhea" id="RHEA:23700"/>
        <dbReference type="ChEBI" id="CHEBI:15377"/>
        <dbReference type="ChEBI" id="CHEBI:15378"/>
        <dbReference type="ChEBI" id="CHEBI:57455"/>
        <dbReference type="ChEBI" id="CHEBI:195366"/>
        <dbReference type="EC" id="3.5.4.9"/>
    </reaction>
</comment>
<evidence type="ECO:0000256" key="7">
    <source>
        <dbReference type="ARBA" id="ARBA00022857"/>
    </source>
</evidence>
<comment type="subunit">
    <text evidence="2 12">Homodimer.</text>
</comment>
<evidence type="ECO:0000256" key="5">
    <source>
        <dbReference type="ARBA" id="ARBA00022755"/>
    </source>
</evidence>
<dbReference type="GO" id="GO:0005829">
    <property type="term" value="C:cytosol"/>
    <property type="evidence" value="ECO:0007669"/>
    <property type="project" value="TreeGrafter"/>
</dbReference>
<proteinExistence type="inferred from homology"/>
<dbReference type="Pfam" id="PF02882">
    <property type="entry name" value="THF_DHG_CYH_C"/>
    <property type="match status" value="1"/>
</dbReference>
<evidence type="ECO:0000256" key="12">
    <source>
        <dbReference type="HAMAP-Rule" id="MF_01576"/>
    </source>
</evidence>
<evidence type="ECO:0000256" key="2">
    <source>
        <dbReference type="ARBA" id="ARBA00011738"/>
    </source>
</evidence>
<dbReference type="EC" id="1.5.1.5" evidence="12"/>
<evidence type="ECO:0000256" key="10">
    <source>
        <dbReference type="ARBA" id="ARBA00023167"/>
    </source>
</evidence>
<dbReference type="PANTHER" id="PTHR48099">
    <property type="entry name" value="C-1-TETRAHYDROFOLATE SYNTHASE, CYTOPLASMIC-RELATED"/>
    <property type="match status" value="1"/>
</dbReference>
<dbReference type="KEGG" id="tem:JW646_11315"/>
<comment type="similarity">
    <text evidence="12">Belongs to the tetrahydrofolate dehydrogenase/cyclohydrolase family.</text>
</comment>
<sequence>MTLLDARQLVTKKVGQLKERVNKLSKKPSLVIIRVGEDFASGKYVSNKVKKCEEIGISSKIIHLDENISQDEVEKIIIDLNKDKDVTGILLQLPIPKHLNEDYLTNLIEDEKDVDGFTIGNMGKLSLNLEGNVACTPRGIMTLLKEFKIDMEGKDVLIINRSNIVGKPLAQLFLQENATVTIAHSKTKNLKEKISSSDIVVTAVGRANFLSAQDFSNNTTIIDVSINFNESGKMCGDVSKEDYDIIVNEKQCHLTPVPNGVGQMTVIELIEQTIEIAEKGENK</sequence>
<evidence type="ECO:0000256" key="4">
    <source>
        <dbReference type="ARBA" id="ARBA00022605"/>
    </source>
</evidence>
<dbReference type="GO" id="GO:0009086">
    <property type="term" value="P:methionine biosynthetic process"/>
    <property type="evidence" value="ECO:0007669"/>
    <property type="project" value="UniProtKB-KW"/>
</dbReference>
<dbReference type="FunFam" id="3.40.50.10860:FF:000005">
    <property type="entry name" value="C-1-tetrahydrofolate synthase, cytoplasmic, putative"/>
    <property type="match status" value="1"/>
</dbReference>
<keyword evidence="8 12" id="KW-0560">Oxidoreductase</keyword>
<dbReference type="EC" id="3.5.4.9" evidence="12"/>
<comment type="caution">
    <text evidence="12">Lacks conserved residue(s) required for the propagation of feature annotation.</text>
</comment>
<keyword evidence="10 12" id="KW-0486">Methionine biosynthesis</keyword>
<evidence type="ECO:0000313" key="15">
    <source>
        <dbReference type="EMBL" id="UEL46243.1"/>
    </source>
</evidence>
<keyword evidence="5 12" id="KW-0658">Purine biosynthesis</keyword>
<dbReference type="InterPro" id="IPR020631">
    <property type="entry name" value="THF_DH/CycHdrlase_NAD-bd_dom"/>
</dbReference>
<reference evidence="15 16" key="1">
    <citation type="journal article" date="2023" name="Int. J. Syst. Evol. Microbiol.">
        <title>Terrisporobacter hibernicus sp. nov., isolated from bovine faeces in Northern Ireland.</title>
        <authorList>
            <person name="Mitchell M."/>
            <person name="Nguyen S.V."/>
            <person name="Connor M."/>
            <person name="Fairley D.J."/>
            <person name="Donoghue O."/>
            <person name="Marshall H."/>
            <person name="Koolman L."/>
            <person name="McMullan G."/>
            <person name="Schaffer K.E."/>
            <person name="McGrath J.W."/>
            <person name="Fanning S."/>
        </authorList>
    </citation>
    <scope>NUCLEOTIDE SEQUENCE [LARGE SCALE GENOMIC DNA]</scope>
    <source>
        <strain evidence="15 16">MCA3</strain>
    </source>
</reference>
<evidence type="ECO:0000256" key="8">
    <source>
        <dbReference type="ARBA" id="ARBA00023002"/>
    </source>
</evidence>
<dbReference type="InterPro" id="IPR036291">
    <property type="entry name" value="NAD(P)-bd_dom_sf"/>
</dbReference>
<dbReference type="GO" id="GO:0006164">
    <property type="term" value="P:purine nucleotide biosynthetic process"/>
    <property type="evidence" value="ECO:0007669"/>
    <property type="project" value="UniProtKB-KW"/>
</dbReference>
<dbReference type="Gene3D" id="3.40.50.10860">
    <property type="entry name" value="Leucine Dehydrogenase, chain A, domain 1"/>
    <property type="match status" value="1"/>
</dbReference>
<dbReference type="HAMAP" id="MF_01576">
    <property type="entry name" value="THF_DHG_CYH"/>
    <property type="match status" value="1"/>
</dbReference>
<dbReference type="PANTHER" id="PTHR48099:SF5">
    <property type="entry name" value="C-1-TETRAHYDROFOLATE SYNTHASE, CYTOPLASMIC"/>
    <property type="match status" value="1"/>
</dbReference>
<dbReference type="RefSeq" id="WP_228415229.1">
    <property type="nucleotide sequence ID" value="NZ_CP081135.1"/>
</dbReference>
<accession>A0AAX2ZAF7</accession>
<dbReference type="GO" id="GO:0000105">
    <property type="term" value="P:L-histidine biosynthetic process"/>
    <property type="evidence" value="ECO:0007669"/>
    <property type="project" value="UniProtKB-KW"/>
</dbReference>
<evidence type="ECO:0000256" key="1">
    <source>
        <dbReference type="ARBA" id="ARBA00004777"/>
    </source>
</evidence>
<dbReference type="Proteomes" id="UP001198983">
    <property type="component" value="Chromosome"/>
</dbReference>
<dbReference type="SUPFAM" id="SSF51735">
    <property type="entry name" value="NAD(P)-binding Rossmann-fold domains"/>
    <property type="match status" value="1"/>
</dbReference>
<evidence type="ECO:0000256" key="3">
    <source>
        <dbReference type="ARBA" id="ARBA00022563"/>
    </source>
</evidence>
<protein>
    <recommendedName>
        <fullName evidence="12">Bifunctional protein FolD</fullName>
    </recommendedName>
    <domain>
        <recommendedName>
            <fullName evidence="12">Methylenetetrahydrofolate dehydrogenase</fullName>
            <ecNumber evidence="12">1.5.1.5</ecNumber>
        </recommendedName>
    </domain>
    <domain>
        <recommendedName>
            <fullName evidence="12">Methenyltetrahydrofolate cyclohydrolase</fullName>
            <ecNumber evidence="12">3.5.4.9</ecNumber>
        </recommendedName>
    </domain>
</protein>
<comment type="pathway">
    <text evidence="1 12">One-carbon metabolism; tetrahydrofolate interconversion.</text>
</comment>
<name>A0AAX2ZAF7_9FIRM</name>
<dbReference type="Pfam" id="PF00763">
    <property type="entry name" value="THF_DHG_CYH"/>
    <property type="match status" value="1"/>
</dbReference>
<keyword evidence="3 12" id="KW-0554">One-carbon metabolism</keyword>
<feature type="domain" description="Tetrahydrofolate dehydrogenase/cyclohydrolase NAD(P)-binding" evidence="14">
    <location>
        <begin position="134"/>
        <end position="279"/>
    </location>
</feature>
<comment type="function">
    <text evidence="12">Catalyzes the oxidation of 5,10-methylenetetrahydrofolate to 5,10-methenyltetrahydrofolate and then the hydrolysis of 5,10-methenyltetrahydrofolate to 10-formyltetrahydrofolate.</text>
</comment>
<evidence type="ECO:0000259" key="13">
    <source>
        <dbReference type="Pfam" id="PF00763"/>
    </source>
</evidence>
<dbReference type="InterPro" id="IPR000672">
    <property type="entry name" value="THF_DH/CycHdrlase"/>
</dbReference>
<dbReference type="SUPFAM" id="SSF53223">
    <property type="entry name" value="Aminoacid dehydrogenase-like, N-terminal domain"/>
    <property type="match status" value="1"/>
</dbReference>
<evidence type="ECO:0000256" key="9">
    <source>
        <dbReference type="ARBA" id="ARBA00023102"/>
    </source>
</evidence>
<dbReference type="GO" id="GO:0004488">
    <property type="term" value="F:methylenetetrahydrofolate dehydrogenase (NADP+) activity"/>
    <property type="evidence" value="ECO:0007669"/>
    <property type="project" value="UniProtKB-UniRule"/>
</dbReference>
<keyword evidence="4 12" id="KW-0028">Amino-acid biosynthesis</keyword>
<dbReference type="AlphaFoldDB" id="A0AAX2ZAF7"/>
<keyword evidence="7 12" id="KW-0521">NADP</keyword>
<keyword evidence="9 12" id="KW-0368">Histidine biosynthesis</keyword>
<evidence type="ECO:0000313" key="16">
    <source>
        <dbReference type="Proteomes" id="UP001198983"/>
    </source>
</evidence>